<feature type="region of interest" description="Disordered" evidence="1">
    <location>
        <begin position="19"/>
        <end position="127"/>
    </location>
</feature>
<accession>A0A8H6JMP3</accession>
<dbReference type="Proteomes" id="UP000652219">
    <property type="component" value="Unassembled WGS sequence"/>
</dbReference>
<evidence type="ECO:0000313" key="2">
    <source>
        <dbReference type="EMBL" id="KAF6815845.1"/>
    </source>
</evidence>
<dbReference type="PANTHER" id="PTHR40644">
    <property type="entry name" value="UPF0653 PROTEIN C607.02C"/>
    <property type="match status" value="1"/>
</dbReference>
<organism evidence="2 3">
    <name type="scientific">Colletotrichum sojae</name>
    <dbReference type="NCBI Taxonomy" id="2175907"/>
    <lineage>
        <taxon>Eukaryota</taxon>
        <taxon>Fungi</taxon>
        <taxon>Dikarya</taxon>
        <taxon>Ascomycota</taxon>
        <taxon>Pezizomycotina</taxon>
        <taxon>Sordariomycetes</taxon>
        <taxon>Hypocreomycetidae</taxon>
        <taxon>Glomerellales</taxon>
        <taxon>Glomerellaceae</taxon>
        <taxon>Colletotrichum</taxon>
        <taxon>Colletotrichum orchidearum species complex</taxon>
    </lineage>
</organism>
<reference evidence="2 3" key="1">
    <citation type="journal article" date="2020" name="Phytopathology">
        <title>Genome Sequence Resources of Colletotrichum truncatum, C. plurivorum, C. musicola, and C. sojae: Four Species Pathogenic to Soybean (Glycine max).</title>
        <authorList>
            <person name="Rogerio F."/>
            <person name="Boufleur T.R."/>
            <person name="Ciampi-Guillardi M."/>
            <person name="Sukno S.A."/>
            <person name="Thon M.R."/>
            <person name="Massola Junior N.S."/>
            <person name="Baroncelli R."/>
        </authorList>
    </citation>
    <scope>NUCLEOTIDE SEQUENCE [LARGE SCALE GENOMIC DNA]</scope>
    <source>
        <strain evidence="2 3">LFN0009</strain>
    </source>
</reference>
<gene>
    <name evidence="2" type="ORF">CSOJ01_03324</name>
</gene>
<keyword evidence="3" id="KW-1185">Reference proteome</keyword>
<evidence type="ECO:0000256" key="1">
    <source>
        <dbReference type="SAM" id="MobiDB-lite"/>
    </source>
</evidence>
<name>A0A8H6JMP3_9PEZI</name>
<dbReference type="EMBL" id="WIGN01000032">
    <property type="protein sequence ID" value="KAF6815845.1"/>
    <property type="molecule type" value="Genomic_DNA"/>
</dbReference>
<feature type="compositionally biased region" description="Basic and acidic residues" evidence="1">
    <location>
        <begin position="187"/>
        <end position="199"/>
    </location>
</feature>
<dbReference type="AlphaFoldDB" id="A0A8H6JMP3"/>
<evidence type="ECO:0000313" key="3">
    <source>
        <dbReference type="Proteomes" id="UP000652219"/>
    </source>
</evidence>
<feature type="region of interest" description="Disordered" evidence="1">
    <location>
        <begin position="148"/>
        <end position="169"/>
    </location>
</feature>
<feature type="region of interest" description="Disordered" evidence="1">
    <location>
        <begin position="187"/>
        <end position="248"/>
    </location>
</feature>
<proteinExistence type="predicted"/>
<feature type="compositionally biased region" description="Basic residues" evidence="1">
    <location>
        <begin position="227"/>
        <end position="238"/>
    </location>
</feature>
<protein>
    <submittedName>
        <fullName evidence="2">Urease accessory protein</fullName>
    </submittedName>
</protein>
<comment type="caution">
    <text evidence="2">The sequence shown here is derived from an EMBL/GenBank/DDBJ whole genome shotgun (WGS) entry which is preliminary data.</text>
</comment>
<dbReference type="PANTHER" id="PTHR40644:SF1">
    <property type="entry name" value="UPF0653 PROTEIN C607.02C"/>
    <property type="match status" value="1"/>
</dbReference>
<sequence length="329" mass="36680">MPHKHTRREHDPSSYVRLGSLLGFDLPPSLVAKPLPVTRGRNSQQPAAKNAKPENVAPSKKRKKRSGDDDTPRAFKRLMALAQGKKQRSGLDDGQPPKKKKGSKKAEKKDEETAEPVKPGMPSIRPGEKMADFAARVDAALPLSGLVNKTVKNGNDPVGLKVQRTRKERKMHKLYDQWREEERKIQERREEELEEAAERELDEEINGGTFGTFGMTRADIEGPGQGGKKKKGKKRKGVANHEEDPWAVLKKMRGEVKPGLHDVVQAPPELPKLARDKLLVRGAAVNVSNVPKSAGSLRKREELQEIREELVAAYRKGREEKLAHLVASS</sequence>